<dbReference type="STRING" id="446469.Sked_34930"/>
<feature type="domain" description="Solute-binding protein family 5" evidence="1">
    <location>
        <begin position="91"/>
        <end position="457"/>
    </location>
</feature>
<dbReference type="InterPro" id="IPR000914">
    <property type="entry name" value="SBP_5_dom"/>
</dbReference>
<dbReference type="eggNOG" id="COG0747">
    <property type="taxonomic scope" value="Bacteria"/>
</dbReference>
<proteinExistence type="predicted"/>
<dbReference type="PANTHER" id="PTHR30290:SF82">
    <property type="entry name" value="ABC-TYPE DIPEPTIDE_OLIGOPEPTIDE TRANSPORT SYSTEM, PERIPLASMIC COMPONENT"/>
    <property type="match status" value="1"/>
</dbReference>
<dbReference type="SUPFAM" id="SSF53850">
    <property type="entry name" value="Periplasmic binding protein-like II"/>
    <property type="match status" value="1"/>
</dbReference>
<dbReference type="GO" id="GO:0042597">
    <property type="term" value="C:periplasmic space"/>
    <property type="evidence" value="ECO:0007669"/>
    <property type="project" value="UniProtKB-ARBA"/>
</dbReference>
<gene>
    <name evidence="2" type="ordered locus">Sked_34930</name>
</gene>
<dbReference type="InterPro" id="IPR039424">
    <property type="entry name" value="SBP_5"/>
</dbReference>
<dbReference type="Gene3D" id="3.10.105.10">
    <property type="entry name" value="Dipeptide-binding Protein, Domain 3"/>
    <property type="match status" value="1"/>
</dbReference>
<dbReference type="GO" id="GO:0015833">
    <property type="term" value="P:peptide transport"/>
    <property type="evidence" value="ECO:0007669"/>
    <property type="project" value="TreeGrafter"/>
</dbReference>
<dbReference type="InterPro" id="IPR030678">
    <property type="entry name" value="Peptide/Ni-bd"/>
</dbReference>
<sequence length="563" mass="60048">MIRTEGLRRLLPAAALASSLALIVSGCSSDSNGGGGGGGDDAEGTVLNVWAGAQTPLVANFNPYSTGIQNGTLGPIYEPLFYYNRAASGDPVPMLGESFEFNEDGTQLTVKTREGVTWNDGTPFTAKDVAFTWNYEPAKPIGLVSAEATDDTTVVATFETAQYTTAAGLFMAAIVPEHIWKDITPEEAGAWTNEEAVGTGPYMVESTSSQAFTLTKNPNYWEEGKPTVDKLRYLGINDNNAAQSLLTTGKVDWTAMFIADTEPVTADGRIGMLNTPQDPTVIYTCSNAELGCTGPQTDVAVRQAINLAIDRTEIDSKAFSEKAGIISPTFALMPRDQKWVAEGMPEESPQSADVSAAETVLTDAGYVKGGDGIFAKDGERVSMTLVSIDGWTDYNNAAKLIAEQAKAAGIEITASTASQAEVDEQKTSGSFQLMVHGVNGTNVADPFQIYRDWFTTDKTQPVGTTVPQGDWNFSRFSDPAVDAAVTAAAATDDDAERLEQYAIIQDAIVTDLPYIPLVINSTLSFMNTKDYTGWPTEDDLYAFPPSWGSMSSGIIAANITPAD</sequence>
<dbReference type="GO" id="GO:1904680">
    <property type="term" value="F:peptide transmembrane transporter activity"/>
    <property type="evidence" value="ECO:0007669"/>
    <property type="project" value="TreeGrafter"/>
</dbReference>
<evidence type="ECO:0000313" key="2">
    <source>
        <dbReference type="EMBL" id="ACZ23381.1"/>
    </source>
</evidence>
<dbReference type="Pfam" id="PF00496">
    <property type="entry name" value="SBP_bac_5"/>
    <property type="match status" value="1"/>
</dbReference>
<dbReference type="AlphaFoldDB" id="D1BEU5"/>
<protein>
    <submittedName>
        <fullName evidence="2">ABC-type dipeptide transport system, periplasmic component</fullName>
    </submittedName>
</protein>
<dbReference type="EMBL" id="CP001819">
    <property type="protein sequence ID" value="ACZ23381.1"/>
    <property type="molecule type" value="Genomic_DNA"/>
</dbReference>
<dbReference type="HOGENOM" id="CLU_017028_7_3_11"/>
<dbReference type="OrthoDB" id="9764591at2"/>
<dbReference type="KEGG" id="ske:Sked_34930"/>
<dbReference type="Gene3D" id="3.40.190.10">
    <property type="entry name" value="Periplasmic binding protein-like II"/>
    <property type="match status" value="1"/>
</dbReference>
<reference evidence="2 3" key="1">
    <citation type="journal article" date="2009" name="Stand. Genomic Sci.">
        <title>Complete genome sequence of Sanguibacter keddieii type strain (ST-74).</title>
        <authorList>
            <person name="Ivanova N."/>
            <person name="Sikorski J."/>
            <person name="Sims D."/>
            <person name="Brettin T."/>
            <person name="Detter J.C."/>
            <person name="Han C."/>
            <person name="Lapidus A."/>
            <person name="Copeland A."/>
            <person name="Glavina Del Rio T."/>
            <person name="Nolan M."/>
            <person name="Chen F."/>
            <person name="Lucas S."/>
            <person name="Tice H."/>
            <person name="Cheng J.F."/>
            <person name="Bruce D."/>
            <person name="Goodwin L."/>
            <person name="Pitluck S."/>
            <person name="Pati A."/>
            <person name="Mavromatis K."/>
            <person name="Chen A."/>
            <person name="Palaniappan K."/>
            <person name="D'haeseleer P."/>
            <person name="Chain P."/>
            <person name="Bristow J."/>
            <person name="Eisen J.A."/>
            <person name="Markowitz V."/>
            <person name="Hugenholtz P."/>
            <person name="Goker M."/>
            <person name="Pukall R."/>
            <person name="Klenk H.P."/>
            <person name="Kyrpides N.C."/>
        </authorList>
    </citation>
    <scope>NUCLEOTIDE SEQUENCE [LARGE SCALE GENOMIC DNA]</scope>
    <source>
        <strain evidence="3">ATCC 51767 / DSM 10542 / NCFB 3025 / ST-74</strain>
    </source>
</reference>
<dbReference type="PIRSF" id="PIRSF002741">
    <property type="entry name" value="MppA"/>
    <property type="match status" value="1"/>
</dbReference>
<dbReference type="CDD" id="cd08509">
    <property type="entry name" value="PBP2_TmCBP_oligosaccharides_like"/>
    <property type="match status" value="1"/>
</dbReference>
<evidence type="ECO:0000259" key="1">
    <source>
        <dbReference type="Pfam" id="PF00496"/>
    </source>
</evidence>
<dbReference type="Gene3D" id="3.90.76.10">
    <property type="entry name" value="Dipeptide-binding Protein, Domain 1"/>
    <property type="match status" value="1"/>
</dbReference>
<evidence type="ECO:0000313" key="3">
    <source>
        <dbReference type="Proteomes" id="UP000000322"/>
    </source>
</evidence>
<accession>D1BEU5</accession>
<dbReference type="GO" id="GO:0043190">
    <property type="term" value="C:ATP-binding cassette (ABC) transporter complex"/>
    <property type="evidence" value="ECO:0007669"/>
    <property type="project" value="InterPro"/>
</dbReference>
<dbReference type="PROSITE" id="PS51257">
    <property type="entry name" value="PROKAR_LIPOPROTEIN"/>
    <property type="match status" value="1"/>
</dbReference>
<dbReference type="PANTHER" id="PTHR30290">
    <property type="entry name" value="PERIPLASMIC BINDING COMPONENT OF ABC TRANSPORTER"/>
    <property type="match status" value="1"/>
</dbReference>
<name>D1BEU5_SANKS</name>
<dbReference type="RefSeq" id="WP_012868449.1">
    <property type="nucleotide sequence ID" value="NC_013521.1"/>
</dbReference>
<keyword evidence="3" id="KW-1185">Reference proteome</keyword>
<organism evidence="2 3">
    <name type="scientific">Sanguibacter keddieii (strain ATCC 51767 / DSM 10542 / NCFB 3025 / ST-74)</name>
    <dbReference type="NCBI Taxonomy" id="446469"/>
    <lineage>
        <taxon>Bacteria</taxon>
        <taxon>Bacillati</taxon>
        <taxon>Actinomycetota</taxon>
        <taxon>Actinomycetes</taxon>
        <taxon>Micrococcales</taxon>
        <taxon>Sanguibacteraceae</taxon>
        <taxon>Sanguibacter</taxon>
    </lineage>
</organism>
<dbReference type="Proteomes" id="UP000000322">
    <property type="component" value="Chromosome"/>
</dbReference>